<evidence type="ECO:0000313" key="2">
    <source>
        <dbReference type="Proteomes" id="UP000239203"/>
    </source>
</evidence>
<gene>
    <name evidence="1" type="ORF">CLV40_105122</name>
</gene>
<dbReference type="AlphaFoldDB" id="A0A2S6GT82"/>
<dbReference type="Proteomes" id="UP000239203">
    <property type="component" value="Unassembled WGS sequence"/>
</dbReference>
<sequence>MFFNWNGGAWDHVGTIRAPHYTGYIAPPDLLRTTDGIIVC</sequence>
<comment type="caution">
    <text evidence="1">The sequence shown here is derived from an EMBL/GenBank/DDBJ whole genome shotgun (WGS) entry which is preliminary data.</text>
</comment>
<proteinExistence type="predicted"/>
<organism evidence="1 2">
    <name type="scientific">Actinokineospora auranticolor</name>
    <dbReference type="NCBI Taxonomy" id="155976"/>
    <lineage>
        <taxon>Bacteria</taxon>
        <taxon>Bacillati</taxon>
        <taxon>Actinomycetota</taxon>
        <taxon>Actinomycetes</taxon>
        <taxon>Pseudonocardiales</taxon>
        <taxon>Pseudonocardiaceae</taxon>
        <taxon>Actinokineospora</taxon>
    </lineage>
</organism>
<reference evidence="1 2" key="1">
    <citation type="submission" date="2018-02" db="EMBL/GenBank/DDBJ databases">
        <title>Genomic Encyclopedia of Archaeal and Bacterial Type Strains, Phase II (KMG-II): from individual species to whole genera.</title>
        <authorList>
            <person name="Goeker M."/>
        </authorList>
    </citation>
    <scope>NUCLEOTIDE SEQUENCE [LARGE SCALE GENOMIC DNA]</scope>
    <source>
        <strain evidence="1 2">YU 961-1</strain>
    </source>
</reference>
<evidence type="ECO:0000313" key="1">
    <source>
        <dbReference type="EMBL" id="PPK68399.1"/>
    </source>
</evidence>
<protein>
    <submittedName>
        <fullName evidence="1">Uncharacterized protein</fullName>
    </submittedName>
</protein>
<name>A0A2S6GT82_9PSEU</name>
<accession>A0A2S6GT82</accession>
<dbReference type="RefSeq" id="WP_281261657.1">
    <property type="nucleotide sequence ID" value="NZ_CP154825.1"/>
</dbReference>
<keyword evidence="2" id="KW-1185">Reference proteome</keyword>
<dbReference type="EMBL" id="PTIX01000005">
    <property type="protein sequence ID" value="PPK68399.1"/>
    <property type="molecule type" value="Genomic_DNA"/>
</dbReference>